<name>A0A9P6JPN9_9AGAR</name>
<feature type="transmembrane region" description="Helical" evidence="2">
    <location>
        <begin position="205"/>
        <end position="224"/>
    </location>
</feature>
<gene>
    <name evidence="3" type="ORF">CPB83DRAFT_854508</name>
</gene>
<comment type="caution">
    <text evidence="3">The sequence shown here is derived from an EMBL/GenBank/DDBJ whole genome shotgun (WGS) entry which is preliminary data.</text>
</comment>
<keyword evidence="2" id="KW-0812">Transmembrane</keyword>
<feature type="transmembrane region" description="Helical" evidence="2">
    <location>
        <begin position="86"/>
        <end position="111"/>
    </location>
</feature>
<feature type="region of interest" description="Disordered" evidence="1">
    <location>
        <begin position="290"/>
        <end position="325"/>
    </location>
</feature>
<dbReference type="EMBL" id="MU157853">
    <property type="protein sequence ID" value="KAF9528376.1"/>
    <property type="molecule type" value="Genomic_DNA"/>
</dbReference>
<evidence type="ECO:0000256" key="2">
    <source>
        <dbReference type="SAM" id="Phobius"/>
    </source>
</evidence>
<evidence type="ECO:0000313" key="4">
    <source>
        <dbReference type="Proteomes" id="UP000807306"/>
    </source>
</evidence>
<dbReference type="AlphaFoldDB" id="A0A9P6JPN9"/>
<protein>
    <recommendedName>
        <fullName evidence="5">Transmembrane protein</fullName>
    </recommendedName>
</protein>
<feature type="transmembrane region" description="Helical" evidence="2">
    <location>
        <begin position="230"/>
        <end position="250"/>
    </location>
</feature>
<feature type="compositionally biased region" description="Polar residues" evidence="1">
    <location>
        <begin position="290"/>
        <end position="307"/>
    </location>
</feature>
<evidence type="ECO:0008006" key="5">
    <source>
        <dbReference type="Google" id="ProtNLM"/>
    </source>
</evidence>
<evidence type="ECO:0000256" key="1">
    <source>
        <dbReference type="SAM" id="MobiDB-lite"/>
    </source>
</evidence>
<keyword evidence="2" id="KW-0472">Membrane</keyword>
<reference evidence="3" key="1">
    <citation type="submission" date="2020-11" db="EMBL/GenBank/DDBJ databases">
        <authorList>
            <consortium name="DOE Joint Genome Institute"/>
            <person name="Ahrendt S."/>
            <person name="Riley R."/>
            <person name="Andreopoulos W."/>
            <person name="Labutti K."/>
            <person name="Pangilinan J."/>
            <person name="Ruiz-Duenas F.J."/>
            <person name="Barrasa J.M."/>
            <person name="Sanchez-Garcia M."/>
            <person name="Camarero S."/>
            <person name="Miyauchi S."/>
            <person name="Serrano A."/>
            <person name="Linde D."/>
            <person name="Babiker R."/>
            <person name="Drula E."/>
            <person name="Ayuso-Fernandez I."/>
            <person name="Pacheco R."/>
            <person name="Padilla G."/>
            <person name="Ferreira P."/>
            <person name="Barriuso J."/>
            <person name="Kellner H."/>
            <person name="Castanera R."/>
            <person name="Alfaro M."/>
            <person name="Ramirez L."/>
            <person name="Pisabarro A.G."/>
            <person name="Kuo A."/>
            <person name="Tritt A."/>
            <person name="Lipzen A."/>
            <person name="He G."/>
            <person name="Yan M."/>
            <person name="Ng V."/>
            <person name="Cullen D."/>
            <person name="Martin F."/>
            <person name="Rosso M.-N."/>
            <person name="Henrissat B."/>
            <person name="Hibbett D."/>
            <person name="Martinez A.T."/>
            <person name="Grigoriev I.V."/>
        </authorList>
    </citation>
    <scope>NUCLEOTIDE SEQUENCE</scope>
    <source>
        <strain evidence="3">CBS 506.95</strain>
    </source>
</reference>
<feature type="transmembrane region" description="Helical" evidence="2">
    <location>
        <begin position="166"/>
        <end position="185"/>
    </location>
</feature>
<feature type="transmembrane region" description="Helical" evidence="2">
    <location>
        <begin position="123"/>
        <end position="146"/>
    </location>
</feature>
<sequence length="325" mass="36511">MTDWKAVDVQQDTLDVFVYVLHALTGVYIWEFLVTSDIECNVLFGRRTSRWPLIIYVLSRYCTLVSLILGVLMFDIGSPSLDCRATYIVVSVLSYISLGLASVNLAIRTIAIWTDNKYVTRSLCLIICVLWCLVIIQLATSFVTAARISGGRCLPGTKNKAWVLTTYVYSLFINSIITALTVWKLRERFGLPTAIYSQILFREGVGFYMIVFLFDLVAIVMLILNLNIAMSAIFVVSAQVAVTVVACRAVRSLCLKLRPPPEIVGGNWTQSFPIDLHTINTQQLTHSKTINSVPSRHQLESPSASQERSSKGRDLDLYMEPRHFP</sequence>
<proteinExistence type="predicted"/>
<accession>A0A9P6JPN9</accession>
<feature type="transmembrane region" description="Helical" evidence="2">
    <location>
        <begin position="53"/>
        <end position="74"/>
    </location>
</feature>
<feature type="transmembrane region" description="Helical" evidence="2">
    <location>
        <begin position="16"/>
        <end position="33"/>
    </location>
</feature>
<dbReference type="OrthoDB" id="3197626at2759"/>
<organism evidence="3 4">
    <name type="scientific">Crepidotus variabilis</name>
    <dbReference type="NCBI Taxonomy" id="179855"/>
    <lineage>
        <taxon>Eukaryota</taxon>
        <taxon>Fungi</taxon>
        <taxon>Dikarya</taxon>
        <taxon>Basidiomycota</taxon>
        <taxon>Agaricomycotina</taxon>
        <taxon>Agaricomycetes</taxon>
        <taxon>Agaricomycetidae</taxon>
        <taxon>Agaricales</taxon>
        <taxon>Agaricineae</taxon>
        <taxon>Crepidotaceae</taxon>
        <taxon>Crepidotus</taxon>
    </lineage>
</organism>
<keyword evidence="4" id="KW-1185">Reference proteome</keyword>
<evidence type="ECO:0000313" key="3">
    <source>
        <dbReference type="EMBL" id="KAF9528376.1"/>
    </source>
</evidence>
<keyword evidence="2" id="KW-1133">Transmembrane helix</keyword>
<dbReference type="Proteomes" id="UP000807306">
    <property type="component" value="Unassembled WGS sequence"/>
</dbReference>
<feature type="compositionally biased region" description="Basic and acidic residues" evidence="1">
    <location>
        <begin position="308"/>
        <end position="325"/>
    </location>
</feature>